<dbReference type="Proteomes" id="UP001519342">
    <property type="component" value="Unassembled WGS sequence"/>
</dbReference>
<organism evidence="2 3">
    <name type="scientific">Sedimentibacter acidaminivorans</name>
    <dbReference type="NCBI Taxonomy" id="913099"/>
    <lineage>
        <taxon>Bacteria</taxon>
        <taxon>Bacillati</taxon>
        <taxon>Bacillota</taxon>
        <taxon>Tissierellia</taxon>
        <taxon>Sedimentibacter</taxon>
    </lineage>
</organism>
<dbReference type="Gene3D" id="1.10.569.10">
    <property type="entry name" value="Aldehyde Ferredoxin Oxidoreductase Protein, subunit A, domain 2"/>
    <property type="match status" value="1"/>
</dbReference>
<dbReference type="EMBL" id="JAGGKS010000001">
    <property type="protein sequence ID" value="MBP1924426.1"/>
    <property type="molecule type" value="Genomic_DNA"/>
</dbReference>
<reference evidence="2 3" key="1">
    <citation type="submission" date="2021-03" db="EMBL/GenBank/DDBJ databases">
        <title>Genomic Encyclopedia of Type Strains, Phase IV (KMG-IV): sequencing the most valuable type-strain genomes for metagenomic binning, comparative biology and taxonomic classification.</title>
        <authorList>
            <person name="Goeker M."/>
        </authorList>
    </citation>
    <scope>NUCLEOTIDE SEQUENCE [LARGE SCALE GENOMIC DNA]</scope>
    <source>
        <strain evidence="2 3">DSM 24004</strain>
    </source>
</reference>
<name>A0ABS4G9S3_9FIRM</name>
<proteinExistence type="predicted"/>
<protein>
    <submittedName>
        <fullName evidence="2">Aldehyde:ferredoxin oxidoreductase</fullName>
    </submittedName>
</protein>
<gene>
    <name evidence="2" type="ORF">J2Z76_000279</name>
</gene>
<sequence length="66" mass="7165">MLGSSLLLEDLEAIAIANNKANRMGVDTVSLGAFIGFIIECYESGFLSEKEIGMVPNLWLTMADLQ</sequence>
<comment type="caution">
    <text evidence="2">The sequence shown here is derived from an EMBL/GenBank/DDBJ whole genome shotgun (WGS) entry which is preliminary data.</text>
</comment>
<dbReference type="InterPro" id="IPR001203">
    <property type="entry name" value="OxRdtase_Ald_Fedxn_C"/>
</dbReference>
<evidence type="ECO:0000313" key="3">
    <source>
        <dbReference type="Proteomes" id="UP001519342"/>
    </source>
</evidence>
<evidence type="ECO:0000313" key="2">
    <source>
        <dbReference type="EMBL" id="MBP1924426.1"/>
    </source>
</evidence>
<dbReference type="InterPro" id="IPR036021">
    <property type="entry name" value="Tungsten_al_ferr_oxy-like_C"/>
</dbReference>
<dbReference type="InterPro" id="IPR013984">
    <property type="entry name" value="Ald_Fedxn_OxRdtase_dom2"/>
</dbReference>
<dbReference type="Pfam" id="PF01314">
    <property type="entry name" value="AFOR_C"/>
    <property type="match status" value="1"/>
</dbReference>
<feature type="domain" description="Aldehyde ferredoxin oxidoreductase C-terminal" evidence="1">
    <location>
        <begin position="1"/>
        <end position="54"/>
    </location>
</feature>
<dbReference type="SUPFAM" id="SSF48310">
    <property type="entry name" value="Aldehyde ferredoxin oxidoreductase, C-terminal domains"/>
    <property type="match status" value="1"/>
</dbReference>
<accession>A0ABS4G9S3</accession>
<keyword evidence="3" id="KW-1185">Reference proteome</keyword>
<evidence type="ECO:0000259" key="1">
    <source>
        <dbReference type="Pfam" id="PF01314"/>
    </source>
</evidence>